<accession>A0A438D3J0</accession>
<dbReference type="Proteomes" id="UP000288805">
    <property type="component" value="Unassembled WGS sequence"/>
</dbReference>
<protein>
    <submittedName>
        <fullName evidence="1">Uncharacterized protein</fullName>
    </submittedName>
</protein>
<proteinExistence type="predicted"/>
<organism evidence="1 2">
    <name type="scientific">Vitis vinifera</name>
    <name type="common">Grape</name>
    <dbReference type="NCBI Taxonomy" id="29760"/>
    <lineage>
        <taxon>Eukaryota</taxon>
        <taxon>Viridiplantae</taxon>
        <taxon>Streptophyta</taxon>
        <taxon>Embryophyta</taxon>
        <taxon>Tracheophyta</taxon>
        <taxon>Spermatophyta</taxon>
        <taxon>Magnoliopsida</taxon>
        <taxon>eudicotyledons</taxon>
        <taxon>Gunneridae</taxon>
        <taxon>Pentapetalae</taxon>
        <taxon>rosids</taxon>
        <taxon>Vitales</taxon>
        <taxon>Vitaceae</taxon>
        <taxon>Viteae</taxon>
        <taxon>Vitis</taxon>
    </lineage>
</organism>
<reference evidence="1 2" key="1">
    <citation type="journal article" date="2018" name="PLoS Genet.">
        <title>Population sequencing reveals clonal diversity and ancestral inbreeding in the grapevine cultivar Chardonnay.</title>
        <authorList>
            <person name="Roach M.J."/>
            <person name="Johnson D.L."/>
            <person name="Bohlmann J."/>
            <person name="van Vuuren H.J."/>
            <person name="Jones S.J."/>
            <person name="Pretorius I.S."/>
            <person name="Schmidt S.A."/>
            <person name="Borneman A.R."/>
        </authorList>
    </citation>
    <scope>NUCLEOTIDE SEQUENCE [LARGE SCALE GENOMIC DNA]</scope>
    <source>
        <strain evidence="2">cv. Chardonnay</strain>
        <tissue evidence="1">Leaf</tissue>
    </source>
</reference>
<gene>
    <name evidence="1" type="ORF">CK203_089808</name>
</gene>
<sequence>MGGTEDVVRAATLFGCKVGKLLTTYLELQPIKLLQWLTYGGGKEVKADVGRCTLEDPSKIGN</sequence>
<name>A0A438D3J0_VITVI</name>
<comment type="caution">
    <text evidence="1">The sequence shown here is derived from an EMBL/GenBank/DDBJ whole genome shotgun (WGS) entry which is preliminary data.</text>
</comment>
<dbReference type="AlphaFoldDB" id="A0A438D3J0"/>
<dbReference type="EMBL" id="QGNW01001817">
    <property type="protein sequence ID" value="RVW30001.1"/>
    <property type="molecule type" value="Genomic_DNA"/>
</dbReference>
<evidence type="ECO:0000313" key="2">
    <source>
        <dbReference type="Proteomes" id="UP000288805"/>
    </source>
</evidence>
<evidence type="ECO:0000313" key="1">
    <source>
        <dbReference type="EMBL" id="RVW30001.1"/>
    </source>
</evidence>